<dbReference type="GO" id="GO:0006281">
    <property type="term" value="P:DNA repair"/>
    <property type="evidence" value="ECO:0007669"/>
    <property type="project" value="InterPro"/>
</dbReference>
<dbReference type="GO" id="GO:0003910">
    <property type="term" value="F:DNA ligase (ATP) activity"/>
    <property type="evidence" value="ECO:0007669"/>
    <property type="project" value="InterPro"/>
</dbReference>
<evidence type="ECO:0000259" key="2">
    <source>
        <dbReference type="Pfam" id="PF04675"/>
    </source>
</evidence>
<evidence type="ECO:0000313" key="3">
    <source>
        <dbReference type="EMBL" id="CCD74164.2"/>
    </source>
</evidence>
<dbReference type="AlphaFoldDB" id="Q9GUG2"/>
<dbReference type="InterPro" id="IPR036599">
    <property type="entry name" value="DNA_ligase_N_sf"/>
</dbReference>
<dbReference type="GO" id="GO:0003677">
    <property type="term" value="F:DNA binding"/>
    <property type="evidence" value="ECO:0007669"/>
    <property type="project" value="InterPro"/>
</dbReference>
<gene>
    <name evidence="3" type="ORF">CELE_Y73B6BL.14</name>
    <name evidence="3 5" type="ORF">Y73B6BL.14</name>
</gene>
<dbReference type="GO" id="GO:0006310">
    <property type="term" value="P:DNA recombination"/>
    <property type="evidence" value="ECO:0007669"/>
    <property type="project" value="InterPro"/>
</dbReference>
<dbReference type="InParanoid" id="Q9GUG2"/>
<dbReference type="WormBase" id="Y73B6BL.14">
    <property type="protein sequence ID" value="CE49178"/>
    <property type="gene ID" value="WBGene00022237"/>
</dbReference>
<evidence type="ECO:0000313" key="5">
    <source>
        <dbReference type="WormBase" id="Y73B6BL.14"/>
    </source>
</evidence>
<dbReference type="STRING" id="6239.Y73B6BL.14.1"/>
<dbReference type="UCSC" id="Y73B6BL.14">
    <property type="organism name" value="c. elegans"/>
</dbReference>
<feature type="domain" description="DNA ligase ATP-dependent N-terminal" evidence="2">
    <location>
        <begin position="15"/>
        <end position="88"/>
    </location>
</feature>
<dbReference type="Bgee" id="WBGene00022237">
    <property type="expression patterns" value="Expressed in adult organism and 3 other cell types or tissues"/>
</dbReference>
<evidence type="ECO:0000313" key="4">
    <source>
        <dbReference type="Proteomes" id="UP000001940"/>
    </source>
</evidence>
<dbReference type="InterPro" id="IPR012308">
    <property type="entry name" value="DNA_ligase_ATP-dep_N"/>
</dbReference>
<keyword evidence="4" id="KW-1185">Reference proteome</keyword>
<dbReference type="EMBL" id="BX284604">
    <property type="protein sequence ID" value="CCD74164.2"/>
    <property type="molecule type" value="Genomic_DNA"/>
</dbReference>
<dbReference type="SMR" id="Q9GUG2"/>
<dbReference type="eggNOG" id="KOG4437">
    <property type="taxonomic scope" value="Eukaryota"/>
</dbReference>
<dbReference type="GeneID" id="190650"/>
<dbReference type="OrthoDB" id="206088at2759"/>
<accession>Q9GUG2</accession>
<dbReference type="KEGG" id="cel:CELE_Y73B6BL.14"/>
<dbReference type="PaxDb" id="6239-Y73B6BL.14"/>
<name>Q9GUG2_CAEEL</name>
<dbReference type="AGR" id="WB:WBGene00022237"/>
<organism evidence="3 4">
    <name type="scientific">Caenorhabditis elegans</name>
    <dbReference type="NCBI Taxonomy" id="6239"/>
    <lineage>
        <taxon>Eukaryota</taxon>
        <taxon>Metazoa</taxon>
        <taxon>Ecdysozoa</taxon>
        <taxon>Nematoda</taxon>
        <taxon>Chromadorea</taxon>
        <taxon>Rhabditida</taxon>
        <taxon>Rhabditina</taxon>
        <taxon>Rhabditomorpha</taxon>
        <taxon>Rhabditoidea</taxon>
        <taxon>Rhabditidae</taxon>
        <taxon>Peloderinae</taxon>
        <taxon>Caenorhabditis</taxon>
    </lineage>
</organism>
<dbReference type="Gene3D" id="1.10.3260.10">
    <property type="entry name" value="DNA ligase, ATP-dependent, N-terminal domain"/>
    <property type="match status" value="1"/>
</dbReference>
<protein>
    <submittedName>
        <fullName evidence="3">DNA ligase ATP-dependent N-terminal domain-containing protein</fullName>
    </submittedName>
</protein>
<dbReference type="CTD" id="190650"/>
<dbReference type="Proteomes" id="UP000001940">
    <property type="component" value="Chromosome IV"/>
</dbReference>
<proteinExistence type="predicted"/>
<dbReference type="HOGENOM" id="CLU_2401632_0_0_1"/>
<keyword evidence="1 3" id="KW-0436">Ligase</keyword>
<sequence>MRKLHLKGKSKFNKFHEIFDICSLLESCPDNRGKTDVISTLLGSDNFDGDLLLWLRFLIRESDPRKYNLADKKLINLLSKILKINESKGRNHE</sequence>
<dbReference type="RefSeq" id="NP_500970.2">
    <property type="nucleotide sequence ID" value="NM_068569.2"/>
</dbReference>
<dbReference type="Pfam" id="PF04675">
    <property type="entry name" value="DNA_ligase_A_N"/>
    <property type="match status" value="1"/>
</dbReference>
<reference evidence="3 4" key="1">
    <citation type="journal article" date="1998" name="Science">
        <title>Genome sequence of the nematode C. elegans: a platform for investigating biology.</title>
        <authorList>
            <consortium name="The C. elegans sequencing consortium"/>
            <person name="Sulson J.E."/>
            <person name="Waterston R."/>
        </authorList>
    </citation>
    <scope>NUCLEOTIDE SEQUENCE [LARGE SCALE GENOMIC DNA]</scope>
    <source>
        <strain evidence="3 4">Bristol N2</strain>
    </source>
</reference>
<evidence type="ECO:0000256" key="1">
    <source>
        <dbReference type="ARBA" id="ARBA00022598"/>
    </source>
</evidence>